<dbReference type="InterPro" id="IPR020846">
    <property type="entry name" value="MFS_dom"/>
</dbReference>
<feature type="compositionally biased region" description="Pro residues" evidence="5">
    <location>
        <begin position="268"/>
        <end position="282"/>
    </location>
</feature>
<protein>
    <submittedName>
        <fullName evidence="8">MFS general substrate transporter</fullName>
    </submittedName>
</protein>
<feature type="transmembrane region" description="Helical" evidence="6">
    <location>
        <begin position="576"/>
        <end position="596"/>
    </location>
</feature>
<dbReference type="Gene3D" id="1.20.1250.20">
    <property type="entry name" value="MFS general substrate transporter like domains"/>
    <property type="match status" value="2"/>
</dbReference>
<feature type="compositionally biased region" description="Low complexity" evidence="5">
    <location>
        <begin position="372"/>
        <end position="383"/>
    </location>
</feature>
<evidence type="ECO:0000313" key="9">
    <source>
        <dbReference type="Proteomes" id="UP000245884"/>
    </source>
</evidence>
<feature type="compositionally biased region" description="Polar residues" evidence="5">
    <location>
        <begin position="1065"/>
        <end position="1076"/>
    </location>
</feature>
<feature type="compositionally biased region" description="Basic and acidic residues" evidence="5">
    <location>
        <begin position="1082"/>
        <end position="1097"/>
    </location>
</feature>
<feature type="transmembrane region" description="Helical" evidence="6">
    <location>
        <begin position="857"/>
        <end position="876"/>
    </location>
</feature>
<feature type="region of interest" description="Disordered" evidence="5">
    <location>
        <begin position="42"/>
        <end position="70"/>
    </location>
</feature>
<evidence type="ECO:0000256" key="6">
    <source>
        <dbReference type="SAM" id="Phobius"/>
    </source>
</evidence>
<feature type="compositionally biased region" description="Basic residues" evidence="5">
    <location>
        <begin position="1036"/>
        <end position="1047"/>
    </location>
</feature>
<feature type="transmembrane region" description="Helical" evidence="6">
    <location>
        <begin position="785"/>
        <end position="809"/>
    </location>
</feature>
<keyword evidence="2 6" id="KW-0812">Transmembrane</keyword>
<feature type="region of interest" description="Disordered" evidence="5">
    <location>
        <begin position="256"/>
        <end position="335"/>
    </location>
</feature>
<feature type="region of interest" description="Disordered" evidence="5">
    <location>
        <begin position="1028"/>
        <end position="1097"/>
    </location>
</feature>
<dbReference type="InterPro" id="IPR011701">
    <property type="entry name" value="MFS"/>
</dbReference>
<dbReference type="AlphaFoldDB" id="A0A316UY56"/>
<feature type="transmembrane region" description="Helical" evidence="6">
    <location>
        <begin position="635"/>
        <end position="655"/>
    </location>
</feature>
<dbReference type="PROSITE" id="PS50850">
    <property type="entry name" value="MFS"/>
    <property type="match status" value="1"/>
</dbReference>
<feature type="transmembrane region" description="Helical" evidence="6">
    <location>
        <begin position="136"/>
        <end position="162"/>
    </location>
</feature>
<evidence type="ECO:0000256" key="1">
    <source>
        <dbReference type="ARBA" id="ARBA00004141"/>
    </source>
</evidence>
<dbReference type="GO" id="GO:0005886">
    <property type="term" value="C:plasma membrane"/>
    <property type="evidence" value="ECO:0007669"/>
    <property type="project" value="TreeGrafter"/>
</dbReference>
<feature type="region of interest" description="Disordered" evidence="5">
    <location>
        <begin position="347"/>
        <end position="500"/>
    </location>
</feature>
<reference evidence="8 9" key="1">
    <citation type="journal article" date="2018" name="Mol. Biol. Evol.">
        <title>Broad Genomic Sampling Reveals a Smut Pathogenic Ancestry of the Fungal Clade Ustilaginomycotina.</title>
        <authorList>
            <person name="Kijpornyongpan T."/>
            <person name="Mondo S.J."/>
            <person name="Barry K."/>
            <person name="Sandor L."/>
            <person name="Lee J."/>
            <person name="Lipzen A."/>
            <person name="Pangilinan J."/>
            <person name="LaButti K."/>
            <person name="Hainaut M."/>
            <person name="Henrissat B."/>
            <person name="Grigoriev I.V."/>
            <person name="Spatafora J.W."/>
            <person name="Aime M.C."/>
        </authorList>
    </citation>
    <scope>NUCLEOTIDE SEQUENCE [LARGE SCALE GENOMIC DNA]</scope>
    <source>
        <strain evidence="8 9">MCA 5214</strain>
    </source>
</reference>
<dbReference type="InterPro" id="IPR036259">
    <property type="entry name" value="MFS_trans_sf"/>
</dbReference>
<feature type="transmembrane region" description="Helical" evidence="6">
    <location>
        <begin position="667"/>
        <end position="688"/>
    </location>
</feature>
<feature type="transmembrane region" description="Helical" evidence="6">
    <location>
        <begin position="168"/>
        <end position="188"/>
    </location>
</feature>
<proteinExistence type="predicted"/>
<dbReference type="OrthoDB" id="2241241at2759"/>
<dbReference type="GeneID" id="37027843"/>
<feature type="compositionally biased region" description="Basic and acidic residues" evidence="5">
    <location>
        <begin position="384"/>
        <end position="393"/>
    </location>
</feature>
<dbReference type="GO" id="GO:0022857">
    <property type="term" value="F:transmembrane transporter activity"/>
    <property type="evidence" value="ECO:0007669"/>
    <property type="project" value="InterPro"/>
</dbReference>
<dbReference type="SUPFAM" id="SSF103473">
    <property type="entry name" value="MFS general substrate transporter"/>
    <property type="match status" value="1"/>
</dbReference>
<feature type="transmembrane region" description="Helical" evidence="6">
    <location>
        <begin position="930"/>
        <end position="949"/>
    </location>
</feature>
<evidence type="ECO:0000259" key="7">
    <source>
        <dbReference type="PROSITE" id="PS50850"/>
    </source>
</evidence>
<feature type="transmembrane region" description="Helical" evidence="6">
    <location>
        <begin position="829"/>
        <end position="850"/>
    </location>
</feature>
<feature type="domain" description="Major facilitator superfamily (MFS) profile" evidence="7">
    <location>
        <begin position="513"/>
        <end position="1020"/>
    </location>
</feature>
<feature type="transmembrane region" description="Helical" evidence="6">
    <location>
        <begin position="510"/>
        <end position="526"/>
    </location>
</feature>
<dbReference type="RefSeq" id="XP_025362687.1">
    <property type="nucleotide sequence ID" value="XM_025506020.1"/>
</dbReference>
<evidence type="ECO:0000256" key="5">
    <source>
        <dbReference type="SAM" id="MobiDB-lite"/>
    </source>
</evidence>
<evidence type="ECO:0000256" key="3">
    <source>
        <dbReference type="ARBA" id="ARBA00022989"/>
    </source>
</evidence>
<dbReference type="EMBL" id="KZ819666">
    <property type="protein sequence ID" value="PWN28075.1"/>
    <property type="molecule type" value="Genomic_DNA"/>
</dbReference>
<dbReference type="Pfam" id="PF07690">
    <property type="entry name" value="MFS_1"/>
    <property type="match status" value="1"/>
</dbReference>
<feature type="compositionally biased region" description="Acidic residues" evidence="5">
    <location>
        <begin position="394"/>
        <end position="405"/>
    </location>
</feature>
<evidence type="ECO:0000313" key="8">
    <source>
        <dbReference type="EMBL" id="PWN28075.1"/>
    </source>
</evidence>
<keyword evidence="4 6" id="KW-0472">Membrane</keyword>
<dbReference type="STRING" id="1569628.A0A316UY56"/>
<name>A0A316UY56_9BASI</name>
<dbReference type="Pfam" id="PF13430">
    <property type="entry name" value="DUF4112"/>
    <property type="match status" value="1"/>
</dbReference>
<feature type="transmembrane region" description="Helical" evidence="6">
    <location>
        <begin position="754"/>
        <end position="773"/>
    </location>
</feature>
<dbReference type="InterPro" id="IPR025187">
    <property type="entry name" value="DUF4112"/>
</dbReference>
<dbReference type="PANTHER" id="PTHR23501:SF87">
    <property type="entry name" value="SIDEROPHORE IRON TRANSPORTER 2"/>
    <property type="match status" value="1"/>
</dbReference>
<comment type="subcellular location">
    <subcellularLocation>
        <location evidence="1">Membrane</location>
        <topology evidence="1">Multi-pass membrane protein</topology>
    </subcellularLocation>
</comment>
<keyword evidence="9" id="KW-1185">Reference proteome</keyword>
<feature type="compositionally biased region" description="Low complexity" evidence="5">
    <location>
        <begin position="286"/>
        <end position="302"/>
    </location>
</feature>
<evidence type="ECO:0000256" key="2">
    <source>
        <dbReference type="ARBA" id="ARBA00022692"/>
    </source>
</evidence>
<feature type="compositionally biased region" description="Polar residues" evidence="5">
    <location>
        <begin position="427"/>
        <end position="437"/>
    </location>
</feature>
<sequence length="1097" mass="116608">MAFLLHPIQYAVQRCVDSIVQTPERGARISGKTTLQDLDVAANAPPTRTSRIRNPFASASSADPPPPPLEAESLAFSPDVGFQPTYLPPPLWKRPHTSVEAQRLYNHARTVAWYADSLPLLETWRFLPFNVGVDSIIGLVPGLGDIAGAIIGVYLVGIVALFGLPIRLVGIMLLLVTLDTLVGAVPLVGDALDVAFKSNLYILYLLEHHLVASGGKCGAGTFQVVMPPSGVWFKQTRGARRAGPPPGLRTAESIAMQPQQPALATSPRAPPASSPGIAPPPDVLNASIRAGGSSTSGSSSGINAGGGGPAGSTQTERSIPRRPMAPFEGQHLPAMPLSLPSEFRASEEIQEQAAARSDSNSNGHGSRRDAESAPLLASALAHGSADKDAHHSDDEYDDDEDEESDGQQPPRLVFPDMVTSPGRPRVASSSGGTMISRSRSRSKLRDQRRPRGVSWHADIQGGYADGSLDGHDSDDAATTTALDDSDVESHRLSRQPSTPSISVAGRRRRYLLIYSAIFAIAYVTSLDANTGYLYLNFACSEFGALASFSTVAICQQMVFAIAKPPIAKLSDVFGRAEAFLFALAMYSSGYAVVASANSLQGLIGGIVLQSAGNTGVQVLQSIVIADLTTAKWRGLVISLVNLPYLINFAVAGPLVDAVMQSYGWRVGYGMWSLVVPMAAAPLVIVLAVGQKQARDAGLLEQRRVFGRGCGAAVTHISREIDALGLALFTLAWTLLLGPLTLAGHGASASTSRTAAIASMCIGCLLLIAFTWWERRASNPIMPLRFLGNGAVVCICLIGVLDFASFYLSWTYLSAFVQIVKDWGQTQTGYFATTQNVTSTIVGIIVGSLMACTRRFKLFLVGGVVVRFVGVALMIRYRNSHDPTVMLVLCQLLQGIGGGSVAITMQIAAQVCVRHADVAIVTALELLTTEIGAAMGSAAAGLIFSTLLPAKLRETLGPGIPEAELREIYGSLSKATSFPMGSPERSAIVEAWTETMKHLCVVATVILVPTLPLALAVPDFVLPDSHKRATAGEDSHHHHHHHHRHSSHRSSLSHLRSERQPLRRSSIVSAPLPSSNGGSIGRGEGKKVKEAEVEAYRI</sequence>
<dbReference type="Proteomes" id="UP000245884">
    <property type="component" value="Unassembled WGS sequence"/>
</dbReference>
<evidence type="ECO:0000256" key="4">
    <source>
        <dbReference type="ARBA" id="ARBA00023136"/>
    </source>
</evidence>
<accession>A0A316UY56</accession>
<keyword evidence="3 6" id="KW-1133">Transmembrane helix</keyword>
<feature type="transmembrane region" description="Helical" evidence="6">
    <location>
        <begin position="532"/>
        <end position="555"/>
    </location>
</feature>
<organism evidence="8 9">
    <name type="scientific">Jaminaea rosea</name>
    <dbReference type="NCBI Taxonomy" id="1569628"/>
    <lineage>
        <taxon>Eukaryota</taxon>
        <taxon>Fungi</taxon>
        <taxon>Dikarya</taxon>
        <taxon>Basidiomycota</taxon>
        <taxon>Ustilaginomycotina</taxon>
        <taxon>Exobasidiomycetes</taxon>
        <taxon>Microstromatales</taxon>
        <taxon>Microstromatales incertae sedis</taxon>
        <taxon>Jaminaea</taxon>
    </lineage>
</organism>
<dbReference type="PANTHER" id="PTHR23501">
    <property type="entry name" value="MAJOR FACILITATOR SUPERFAMILY"/>
    <property type="match status" value="1"/>
</dbReference>
<feature type="transmembrane region" description="Helical" evidence="6">
    <location>
        <begin position="722"/>
        <end position="742"/>
    </location>
</feature>
<gene>
    <name evidence="8" type="ORF">BDZ90DRAFT_231837</name>
</gene>